<dbReference type="GO" id="GO:0005524">
    <property type="term" value="F:ATP binding"/>
    <property type="evidence" value="ECO:0007669"/>
    <property type="project" value="UniProtKB-UniRule"/>
</dbReference>
<evidence type="ECO:0000256" key="3">
    <source>
        <dbReference type="ARBA" id="ARBA00022840"/>
    </source>
</evidence>
<keyword evidence="6" id="KW-0812">Transmembrane</keyword>
<feature type="transmembrane region" description="Helical" evidence="6">
    <location>
        <begin position="138"/>
        <end position="162"/>
    </location>
</feature>
<keyword evidence="6" id="KW-0472">Membrane</keyword>
<evidence type="ECO:0000256" key="6">
    <source>
        <dbReference type="SAM" id="Phobius"/>
    </source>
</evidence>
<dbReference type="SUPFAM" id="SSF52540">
    <property type="entry name" value="P-loop containing nucleoside triphosphate hydrolases"/>
    <property type="match status" value="1"/>
</dbReference>
<feature type="transmembrane region" description="Helical" evidence="6">
    <location>
        <begin position="99"/>
        <end position="118"/>
    </location>
</feature>
<keyword evidence="3 5" id="KW-0067">ATP-binding</keyword>
<feature type="transmembrane region" description="Helical" evidence="6">
    <location>
        <begin position="66"/>
        <end position="87"/>
    </location>
</feature>
<evidence type="ECO:0000313" key="8">
    <source>
        <dbReference type="EMBL" id="MBO0611692.1"/>
    </source>
</evidence>
<name>A0A8B0SKR8_9GAMM</name>
<organism evidence="9">
    <name type="scientific">Thiothrix fructosivorans</name>
    <dbReference type="NCBI Taxonomy" id="111770"/>
    <lineage>
        <taxon>Bacteria</taxon>
        <taxon>Pseudomonadati</taxon>
        <taxon>Pseudomonadota</taxon>
        <taxon>Gammaproteobacteria</taxon>
        <taxon>Thiotrichales</taxon>
        <taxon>Thiotrichaceae</taxon>
        <taxon>Thiothrix</taxon>
    </lineage>
</organism>
<protein>
    <recommendedName>
        <fullName evidence="7">FtsK domain-containing protein</fullName>
    </recommendedName>
</protein>
<dbReference type="Gene3D" id="3.40.50.300">
    <property type="entry name" value="P-loop containing nucleotide triphosphate hydrolases"/>
    <property type="match status" value="2"/>
</dbReference>
<dbReference type="AlphaFoldDB" id="A0A8B0SKR8"/>
<reference evidence="8 10" key="1">
    <citation type="submission" date="2021-03" db="EMBL/GenBank/DDBJ databases">
        <title>Draft genome and methylome analysis of Thiotrix fructosivoruns ATCC 49748.</title>
        <authorList>
            <person name="Fomenkov A."/>
            <person name="Grabovich M.Y."/>
            <person name="Roberts R.J."/>
        </authorList>
    </citation>
    <scope>NUCLEOTIDE SEQUENCE [LARGE SCALE GENOMIC DNA]</scope>
    <source>
        <strain evidence="8 10">ATCC 49748</strain>
        <plasmid evidence="8">pTfr446</plasmid>
    </source>
</reference>
<gene>
    <name evidence="9" type="ORF">J1836_019120</name>
    <name evidence="8" type="ORF">J1836_01945</name>
</gene>
<dbReference type="PANTHER" id="PTHR22683">
    <property type="entry name" value="SPORULATION PROTEIN RELATED"/>
    <property type="match status" value="1"/>
</dbReference>
<dbReference type="Proteomes" id="UP000664466">
    <property type="component" value="Unassembled WGS sequence"/>
</dbReference>
<keyword evidence="4" id="KW-0238">DNA-binding</keyword>
<dbReference type="Gene3D" id="3.30.980.40">
    <property type="match status" value="1"/>
</dbReference>
<geneLocation type="plasmid" evidence="8">
    <name>pTfr446</name>
</geneLocation>
<dbReference type="Pfam" id="PF01580">
    <property type="entry name" value="FtsK_SpoIIIE"/>
    <property type="match status" value="1"/>
</dbReference>
<dbReference type="Pfam" id="PF17854">
    <property type="entry name" value="FtsK_alpha"/>
    <property type="match status" value="1"/>
</dbReference>
<evidence type="ECO:0000313" key="9">
    <source>
        <dbReference type="EMBL" id="QTX10648.1"/>
    </source>
</evidence>
<sequence>MSIENATYRAKPTAKKRDFSKDLSGILKNYFSGTAIRILSYYTMLGIVTAVMTLAITDLFPELTKMVGIGGLFLNLLILAVTVYQVLGNEVYLQAVWKAVAGLMIAVPTSLSLVYPGLGGGVGDLIGGVLSSSAMRVLGLQWGLFIAMSIMASAVAALAVLAQLPIVRGLAWVINAVRAMNYAQGFEPSITSRRHVPVTEAPADAPQAATGLVAALEAFGIVGAVEKGVLPGPVIARHLVKLPNGTRVNKIPAADLARDLHVASIAITNVSGGLIALDVPQKTRLAVSFDACLKSPEWKKALSSGMELPVCPGVGVDGKAYPFSLKEAVHLFTAGTTGAGKSVYVNAMLLSLMASGADFRLAIADGKSVRGDFAPYYGNSKHLLNVAGVEGIATKYDDMLTQLKWLVDEMDARYDGVELDLTPIIWVVDEVADIIAALELSGEKGAVKAFNAMLARISQRARAVSIIMILATQSPNSEIFGQAFRATVPSVIGLTAKTAAQSKVIMDEEGCELLLSKGDSYVKLLGGEKVRVHGALITKSMMETMVV</sequence>
<evidence type="ECO:0000256" key="1">
    <source>
        <dbReference type="ARBA" id="ARBA00006474"/>
    </source>
</evidence>
<evidence type="ECO:0000313" key="10">
    <source>
        <dbReference type="Proteomes" id="UP000664466"/>
    </source>
</evidence>
<dbReference type="InterPro" id="IPR027417">
    <property type="entry name" value="P-loop_NTPase"/>
</dbReference>
<keyword evidence="8" id="KW-0614">Plasmid</keyword>
<dbReference type="InterPro" id="IPR002543">
    <property type="entry name" value="FtsK_dom"/>
</dbReference>
<dbReference type="InterPro" id="IPR050206">
    <property type="entry name" value="FtsK/SpoIIIE/SftA"/>
</dbReference>
<keyword evidence="10" id="KW-1185">Reference proteome</keyword>
<evidence type="ECO:0000256" key="5">
    <source>
        <dbReference type="PROSITE-ProRule" id="PRU00289"/>
    </source>
</evidence>
<dbReference type="GO" id="GO:0003677">
    <property type="term" value="F:DNA binding"/>
    <property type="evidence" value="ECO:0007669"/>
    <property type="project" value="UniProtKB-KW"/>
</dbReference>
<feature type="binding site" evidence="5">
    <location>
        <begin position="335"/>
        <end position="342"/>
    </location>
    <ligand>
        <name>ATP</name>
        <dbReference type="ChEBI" id="CHEBI:30616"/>
    </ligand>
</feature>
<dbReference type="InterPro" id="IPR041027">
    <property type="entry name" value="FtsK_alpha"/>
</dbReference>
<feature type="domain" description="FtsK" evidence="7">
    <location>
        <begin position="318"/>
        <end position="503"/>
    </location>
</feature>
<dbReference type="EMBL" id="CP072748">
    <property type="protein sequence ID" value="QTX10648.1"/>
    <property type="molecule type" value="Genomic_DNA"/>
</dbReference>
<evidence type="ECO:0000256" key="2">
    <source>
        <dbReference type="ARBA" id="ARBA00022741"/>
    </source>
</evidence>
<reference evidence="9" key="2">
    <citation type="submission" date="2021-04" db="EMBL/GenBank/DDBJ databases">
        <title>Complete Genome and methylome analysis of Thiothrix fructosivorans ATCC 49748.</title>
        <authorList>
            <person name="Fomenkov A."/>
            <person name="Sun L."/>
            <person name="Vincze T."/>
            <person name="Grabovich M.Y."/>
            <person name="Roberts R.J."/>
        </authorList>
    </citation>
    <scope>NUCLEOTIDE SEQUENCE</scope>
    <source>
        <strain evidence="9">ATCC 49748</strain>
    </source>
</reference>
<dbReference type="EMBL" id="JAFMPM010000005">
    <property type="protein sequence ID" value="MBO0611692.1"/>
    <property type="molecule type" value="Genomic_DNA"/>
</dbReference>
<keyword evidence="2 5" id="KW-0547">Nucleotide-binding</keyword>
<evidence type="ECO:0000259" key="7">
    <source>
        <dbReference type="PROSITE" id="PS50901"/>
    </source>
</evidence>
<keyword evidence="6" id="KW-1133">Transmembrane helix</keyword>
<proteinExistence type="inferred from homology"/>
<comment type="similarity">
    <text evidence="1">Belongs to the FtsK/SpoIIIE/SftA family.</text>
</comment>
<accession>A0A8B0SKR8</accession>
<feature type="transmembrane region" description="Helical" evidence="6">
    <location>
        <begin position="38"/>
        <end position="60"/>
    </location>
</feature>
<evidence type="ECO:0000256" key="4">
    <source>
        <dbReference type="ARBA" id="ARBA00023125"/>
    </source>
</evidence>
<dbReference type="PANTHER" id="PTHR22683:SF41">
    <property type="entry name" value="DNA TRANSLOCASE FTSK"/>
    <property type="match status" value="1"/>
</dbReference>
<dbReference type="RefSeq" id="WP_207249584.1">
    <property type="nucleotide sequence ID" value="NZ_JAFMPM010000005.1"/>
</dbReference>
<dbReference type="PROSITE" id="PS50901">
    <property type="entry name" value="FTSK"/>
    <property type="match status" value="1"/>
</dbReference>